<sequence length="176" mass="19033">MRIFGDPLFSGSFCLPQSVRTTPRLVNFGAIGHNTPRITMHEVEEGKALCRGGEQIKTIPIATIAIALIPWNRPLAVCRPARLAGTELRAGCHRGASGGRTICDWRVRQRQRMDDRAGRVGGGMAGDGRNGLGGARTARGSNRLVRHKRIQAKIVAKLRLFLFSHRLAGNMGGCAG</sequence>
<proteinExistence type="predicted"/>
<comment type="caution">
    <text evidence="2">The sequence shown here is derived from an EMBL/GenBank/DDBJ whole genome shotgun (WGS) entry which is preliminary data.</text>
</comment>
<dbReference type="AlphaFoldDB" id="A0A5S5CL99"/>
<dbReference type="EMBL" id="VNHS01000001">
    <property type="protein sequence ID" value="TYP79301.1"/>
    <property type="molecule type" value="Genomic_DNA"/>
</dbReference>
<dbReference type="Proteomes" id="UP000323257">
    <property type="component" value="Unassembled WGS sequence"/>
</dbReference>
<organism evidence="2 3">
    <name type="scientific">Paenibacillus methanolicus</name>
    <dbReference type="NCBI Taxonomy" id="582686"/>
    <lineage>
        <taxon>Bacteria</taxon>
        <taxon>Bacillati</taxon>
        <taxon>Bacillota</taxon>
        <taxon>Bacilli</taxon>
        <taxon>Bacillales</taxon>
        <taxon>Paenibacillaceae</taxon>
        <taxon>Paenibacillus</taxon>
    </lineage>
</organism>
<name>A0A5S5CL99_9BACL</name>
<evidence type="ECO:0000313" key="2">
    <source>
        <dbReference type="EMBL" id="TYP79301.1"/>
    </source>
</evidence>
<keyword evidence="3" id="KW-1185">Reference proteome</keyword>
<reference evidence="2 3" key="1">
    <citation type="submission" date="2019-07" db="EMBL/GenBank/DDBJ databases">
        <title>Genomic Encyclopedia of Type Strains, Phase III (KMG-III): the genomes of soil and plant-associated and newly described type strains.</title>
        <authorList>
            <person name="Whitman W."/>
        </authorList>
    </citation>
    <scope>NUCLEOTIDE SEQUENCE [LARGE SCALE GENOMIC DNA]</scope>
    <source>
        <strain evidence="2 3">BL24</strain>
    </source>
</reference>
<feature type="compositionally biased region" description="Gly residues" evidence="1">
    <location>
        <begin position="119"/>
        <end position="134"/>
    </location>
</feature>
<accession>A0A5S5CL99</accession>
<gene>
    <name evidence="2" type="ORF">BCM02_101419</name>
</gene>
<evidence type="ECO:0000313" key="3">
    <source>
        <dbReference type="Proteomes" id="UP000323257"/>
    </source>
</evidence>
<evidence type="ECO:0000256" key="1">
    <source>
        <dbReference type="SAM" id="MobiDB-lite"/>
    </source>
</evidence>
<feature type="region of interest" description="Disordered" evidence="1">
    <location>
        <begin position="114"/>
        <end position="140"/>
    </location>
</feature>
<protein>
    <submittedName>
        <fullName evidence="2">Uncharacterized protein</fullName>
    </submittedName>
</protein>